<accession>A0ABS4YD15</accession>
<gene>
    <name evidence="2" type="ORF">JO379_006093</name>
</gene>
<evidence type="ECO:0000313" key="3">
    <source>
        <dbReference type="Proteomes" id="UP001519291"/>
    </source>
</evidence>
<dbReference type="EMBL" id="JAGIOH010000001">
    <property type="protein sequence ID" value="MBP2406624.1"/>
    <property type="molecule type" value="Genomic_DNA"/>
</dbReference>
<proteinExistence type="predicted"/>
<sequence>MSRTLVIRGVLAAVALATPLLAVGPAQSAPVPVPPSGTVTAASGVNERAYPSIDSKVTGRPLKHRAPIALRCKVRAQNIGGNEYWYLLRARPTWVAAKYVGAVGNVPLCRSVNRSVLDDTPATRAAMG</sequence>
<feature type="signal peptide" evidence="1">
    <location>
        <begin position="1"/>
        <end position="28"/>
    </location>
</feature>
<reference evidence="2 3" key="1">
    <citation type="submission" date="2021-03" db="EMBL/GenBank/DDBJ databases">
        <title>Sequencing the genomes of 1000 actinobacteria strains.</title>
        <authorList>
            <person name="Klenk H.-P."/>
        </authorList>
    </citation>
    <scope>NUCLEOTIDE SEQUENCE [LARGE SCALE GENOMIC DNA]</scope>
    <source>
        <strain evidence="2 3">DSM 41480</strain>
    </source>
</reference>
<dbReference type="RefSeq" id="WP_130880948.1">
    <property type="nucleotide sequence ID" value="NZ_JAGIOH010000001.1"/>
</dbReference>
<evidence type="ECO:0000313" key="2">
    <source>
        <dbReference type="EMBL" id="MBP2406624.1"/>
    </source>
</evidence>
<organism evidence="2 3">
    <name type="scientific">Streptomyces syringium</name>
    <dbReference type="NCBI Taxonomy" id="76729"/>
    <lineage>
        <taxon>Bacteria</taxon>
        <taxon>Bacillati</taxon>
        <taxon>Actinomycetota</taxon>
        <taxon>Actinomycetes</taxon>
        <taxon>Kitasatosporales</taxon>
        <taxon>Streptomycetaceae</taxon>
        <taxon>Streptomyces</taxon>
    </lineage>
</organism>
<evidence type="ECO:0008006" key="4">
    <source>
        <dbReference type="Google" id="ProtNLM"/>
    </source>
</evidence>
<dbReference type="GeneID" id="91572936"/>
<keyword evidence="1" id="KW-0732">Signal</keyword>
<keyword evidence="3" id="KW-1185">Reference proteome</keyword>
<protein>
    <recommendedName>
        <fullName evidence="4">SH3 domain-containing protein</fullName>
    </recommendedName>
</protein>
<evidence type="ECO:0000256" key="1">
    <source>
        <dbReference type="SAM" id="SignalP"/>
    </source>
</evidence>
<name>A0ABS4YD15_9ACTN</name>
<feature type="chain" id="PRO_5045481738" description="SH3 domain-containing protein" evidence="1">
    <location>
        <begin position="29"/>
        <end position="128"/>
    </location>
</feature>
<comment type="caution">
    <text evidence="2">The sequence shown here is derived from an EMBL/GenBank/DDBJ whole genome shotgun (WGS) entry which is preliminary data.</text>
</comment>
<dbReference type="Proteomes" id="UP001519291">
    <property type="component" value="Unassembled WGS sequence"/>
</dbReference>